<keyword evidence="8" id="KW-1185">Reference proteome</keyword>
<organism evidence="9">
    <name type="scientific">Thrips palmi</name>
    <name type="common">Melon thrips</name>
    <dbReference type="NCBI Taxonomy" id="161013"/>
    <lineage>
        <taxon>Eukaryota</taxon>
        <taxon>Metazoa</taxon>
        <taxon>Ecdysozoa</taxon>
        <taxon>Arthropoda</taxon>
        <taxon>Hexapoda</taxon>
        <taxon>Insecta</taxon>
        <taxon>Pterygota</taxon>
        <taxon>Neoptera</taxon>
        <taxon>Paraneoptera</taxon>
        <taxon>Thysanoptera</taxon>
        <taxon>Terebrantia</taxon>
        <taxon>Thripoidea</taxon>
        <taxon>Thripidae</taxon>
        <taxon>Thrips</taxon>
    </lineage>
</organism>
<dbReference type="GO" id="GO:0005634">
    <property type="term" value="C:nucleus"/>
    <property type="evidence" value="ECO:0007669"/>
    <property type="project" value="UniProtKB-SubCell"/>
</dbReference>
<keyword evidence="4" id="KW-0862">Zinc</keyword>
<dbReference type="InterPro" id="IPR012337">
    <property type="entry name" value="RNaseH-like_sf"/>
</dbReference>
<keyword evidence="2" id="KW-0479">Metal-binding</keyword>
<dbReference type="OrthoDB" id="5103at2759"/>
<keyword evidence="5" id="KW-0539">Nucleus</keyword>
<evidence type="ECO:0000256" key="1">
    <source>
        <dbReference type="ARBA" id="ARBA00004123"/>
    </source>
</evidence>
<dbReference type="RefSeq" id="XP_034252574.1">
    <property type="nucleotide sequence ID" value="XM_034396683.1"/>
</dbReference>
<evidence type="ECO:0000256" key="4">
    <source>
        <dbReference type="ARBA" id="ARBA00022833"/>
    </source>
</evidence>
<dbReference type="GeneID" id="117652049"/>
<evidence type="ECO:0000313" key="9">
    <source>
        <dbReference type="RefSeq" id="XP_034252574.1"/>
    </source>
</evidence>
<evidence type="ECO:0000256" key="5">
    <source>
        <dbReference type="ARBA" id="ARBA00023242"/>
    </source>
</evidence>
<evidence type="ECO:0000256" key="3">
    <source>
        <dbReference type="ARBA" id="ARBA00022771"/>
    </source>
</evidence>
<sequence length="737" mass="82603">MSTTTSSSSPTDMDVEEVFPVKKKGRPPGTATHPVHALFVYSPVDKISRCTVKTCTRPEVLNYHAGNLMKHLKAHHRKLHATTLAEANKFNSAPKKRKLYPSTLNGVKMSKPALQVHCVRLVTESGLSFKVLDYPAFQDIVKPLIDSMPAADRFAISSKTIPEHIPEFTELVRDRIRSELEGKMVSLKVDGCTKRHRYFVGINVQFTLNGVSVVRTLAVEEMLQAATANNLRVLIGIALKKFRIDARLQLVAFTVDSGANYVLAGKLLAELQVGDEEATVENAVESAKETTAETTEETATPTAQTVEEVEVQQQAEDDLAGDWLHSSIELNQDDFSMQGVRCACHTVQLSVGDALKMEKDLNKTIDAVRKLAKYLLRETHARELRIAKMPLPQLDVVTRWGSTYDMLKSVANLRNFLDYTFQWSNSARMEYDLSDEEWERVDGILEDLKPVRLATTQLQREDITLGEFFAVWSGVVLALEKRKHASSLARGLLKAMEQRAKAVPYKDRSKGNKQEPLFHYPSFCAAVFLDPRFMALLTPEQVQEAKSYLLDLSDRMKNLEDPTSPQSESESDSGAESDEDMLLEDEDEGTALFRGLLENKNKERLAVTGAAQSSTGASNNKASRRATLRALLDEHDRTTPPLSAKENVFTYWEKQKMLCPELYALAMVVLSIPASQVSVERLFSALRFILRPQRFGLSSRHVDDVMFLHANKDVVRSVVEELLQKKPPPRRPSATED</sequence>
<reference evidence="9" key="1">
    <citation type="submission" date="2025-08" db="UniProtKB">
        <authorList>
            <consortium name="RefSeq"/>
        </authorList>
    </citation>
    <scope>IDENTIFICATION</scope>
    <source>
        <tissue evidence="9">Total insect</tissue>
    </source>
</reference>
<dbReference type="SUPFAM" id="SSF53098">
    <property type="entry name" value="Ribonuclease H-like"/>
    <property type="match status" value="1"/>
</dbReference>
<dbReference type="KEGG" id="tpal:117652049"/>
<evidence type="ECO:0000256" key="2">
    <source>
        <dbReference type="ARBA" id="ARBA00022723"/>
    </source>
</evidence>
<dbReference type="PANTHER" id="PTHR46481">
    <property type="entry name" value="ZINC FINGER BED DOMAIN-CONTAINING PROTEIN 4"/>
    <property type="match status" value="1"/>
</dbReference>
<dbReference type="InterPro" id="IPR008906">
    <property type="entry name" value="HATC_C_dom"/>
</dbReference>
<name>A0A6P9A5R0_THRPL</name>
<dbReference type="GO" id="GO:0008270">
    <property type="term" value="F:zinc ion binding"/>
    <property type="evidence" value="ECO:0007669"/>
    <property type="project" value="UniProtKB-KW"/>
</dbReference>
<dbReference type="Pfam" id="PF05699">
    <property type="entry name" value="Dimer_Tnp_hAT"/>
    <property type="match status" value="1"/>
</dbReference>
<keyword evidence="3" id="KW-0863">Zinc-finger</keyword>
<accession>A0A6P9A5R0</accession>
<dbReference type="AlphaFoldDB" id="A0A6P9A5R0"/>
<evidence type="ECO:0000256" key="6">
    <source>
        <dbReference type="SAM" id="MobiDB-lite"/>
    </source>
</evidence>
<dbReference type="InterPro" id="IPR052035">
    <property type="entry name" value="ZnF_BED_domain_contain"/>
</dbReference>
<feature type="domain" description="HAT C-terminal dimerisation" evidence="7">
    <location>
        <begin position="642"/>
        <end position="710"/>
    </location>
</feature>
<dbReference type="Proteomes" id="UP000515158">
    <property type="component" value="Unplaced"/>
</dbReference>
<dbReference type="InParanoid" id="A0A6P9A5R0"/>
<gene>
    <name evidence="9" type="primary">LOC117652049</name>
</gene>
<dbReference type="GO" id="GO:0046983">
    <property type="term" value="F:protein dimerization activity"/>
    <property type="evidence" value="ECO:0007669"/>
    <property type="project" value="InterPro"/>
</dbReference>
<comment type="subcellular location">
    <subcellularLocation>
        <location evidence="1">Nucleus</location>
    </subcellularLocation>
</comment>
<proteinExistence type="predicted"/>
<dbReference type="PANTHER" id="PTHR46481:SF10">
    <property type="entry name" value="ZINC FINGER BED DOMAIN-CONTAINING PROTEIN 39"/>
    <property type="match status" value="1"/>
</dbReference>
<feature type="region of interest" description="Disordered" evidence="6">
    <location>
        <begin position="557"/>
        <end position="581"/>
    </location>
</feature>
<evidence type="ECO:0000313" key="8">
    <source>
        <dbReference type="Proteomes" id="UP000515158"/>
    </source>
</evidence>
<evidence type="ECO:0000259" key="7">
    <source>
        <dbReference type="Pfam" id="PF05699"/>
    </source>
</evidence>
<protein>
    <submittedName>
        <fullName evidence="9">Uncharacterized protein LOC117652049</fullName>
    </submittedName>
</protein>
<feature type="compositionally biased region" description="Acidic residues" evidence="6">
    <location>
        <begin position="569"/>
        <end position="581"/>
    </location>
</feature>